<dbReference type="Pfam" id="PF00440">
    <property type="entry name" value="TetR_N"/>
    <property type="match status" value="1"/>
</dbReference>
<dbReference type="EMBL" id="PGFF01000001">
    <property type="protein sequence ID" value="PJJ72885.1"/>
    <property type="molecule type" value="Genomic_DNA"/>
</dbReference>
<keyword evidence="1" id="KW-0805">Transcription regulation</keyword>
<evidence type="ECO:0000259" key="5">
    <source>
        <dbReference type="PROSITE" id="PS50977"/>
    </source>
</evidence>
<proteinExistence type="predicted"/>
<dbReference type="SUPFAM" id="SSF48498">
    <property type="entry name" value="Tetracyclin repressor-like, C-terminal domain"/>
    <property type="match status" value="1"/>
</dbReference>
<evidence type="ECO:0000256" key="4">
    <source>
        <dbReference type="PROSITE-ProRule" id="PRU00335"/>
    </source>
</evidence>
<dbReference type="InterPro" id="IPR025996">
    <property type="entry name" value="MT1864/Rv1816-like_C"/>
</dbReference>
<dbReference type="PROSITE" id="PS50977">
    <property type="entry name" value="HTH_TETR_2"/>
    <property type="match status" value="1"/>
</dbReference>
<dbReference type="GO" id="GO:0003700">
    <property type="term" value="F:DNA-binding transcription factor activity"/>
    <property type="evidence" value="ECO:0007669"/>
    <property type="project" value="TreeGrafter"/>
</dbReference>
<dbReference type="Gene3D" id="1.10.10.60">
    <property type="entry name" value="Homeodomain-like"/>
    <property type="match status" value="1"/>
</dbReference>
<comment type="caution">
    <text evidence="6">The sequence shown here is derived from an EMBL/GenBank/DDBJ whole genome shotgun (WGS) entry which is preliminary data.</text>
</comment>
<evidence type="ECO:0000313" key="6">
    <source>
        <dbReference type="EMBL" id="PJJ72885.1"/>
    </source>
</evidence>
<dbReference type="InterPro" id="IPR050109">
    <property type="entry name" value="HTH-type_TetR-like_transc_reg"/>
</dbReference>
<feature type="DNA-binding region" description="H-T-H motif" evidence="4">
    <location>
        <begin position="40"/>
        <end position="59"/>
    </location>
</feature>
<feature type="domain" description="HTH tetR-type" evidence="5">
    <location>
        <begin position="17"/>
        <end position="77"/>
    </location>
</feature>
<reference evidence="6 7" key="1">
    <citation type="submission" date="2017-11" db="EMBL/GenBank/DDBJ databases">
        <title>Genomic Encyclopedia of Archaeal and Bacterial Type Strains, Phase II (KMG-II): From Individual Species to Whole Genera.</title>
        <authorList>
            <person name="Goeker M."/>
        </authorList>
    </citation>
    <scope>NUCLEOTIDE SEQUENCE [LARGE SCALE GENOMIC DNA]</scope>
    <source>
        <strain evidence="6 7">DSM 27393</strain>
    </source>
</reference>
<dbReference type="InterPro" id="IPR001647">
    <property type="entry name" value="HTH_TetR"/>
</dbReference>
<dbReference type="PANTHER" id="PTHR30055">
    <property type="entry name" value="HTH-TYPE TRANSCRIPTIONAL REGULATOR RUTR"/>
    <property type="match status" value="1"/>
</dbReference>
<protein>
    <submittedName>
        <fullName evidence="6">AcrR family transcriptional regulator</fullName>
    </submittedName>
</protein>
<dbReference type="GO" id="GO:0000976">
    <property type="term" value="F:transcription cis-regulatory region binding"/>
    <property type="evidence" value="ECO:0007669"/>
    <property type="project" value="TreeGrafter"/>
</dbReference>
<dbReference type="Gene3D" id="1.10.357.10">
    <property type="entry name" value="Tetracycline Repressor, domain 2"/>
    <property type="match status" value="1"/>
</dbReference>
<dbReference type="Proteomes" id="UP000228758">
    <property type="component" value="Unassembled WGS sequence"/>
</dbReference>
<gene>
    <name evidence="6" type="ORF">CLV46_2462</name>
</gene>
<evidence type="ECO:0000256" key="2">
    <source>
        <dbReference type="ARBA" id="ARBA00023125"/>
    </source>
</evidence>
<dbReference type="InterPro" id="IPR009057">
    <property type="entry name" value="Homeodomain-like_sf"/>
</dbReference>
<evidence type="ECO:0000256" key="3">
    <source>
        <dbReference type="ARBA" id="ARBA00023163"/>
    </source>
</evidence>
<dbReference type="SUPFAM" id="SSF46689">
    <property type="entry name" value="Homeodomain-like"/>
    <property type="match status" value="1"/>
</dbReference>
<dbReference type="PANTHER" id="PTHR30055:SF239">
    <property type="entry name" value="TRANSCRIPTIONAL REGULATORY PROTEIN"/>
    <property type="match status" value="1"/>
</dbReference>
<keyword evidence="2 4" id="KW-0238">DNA-binding</keyword>
<keyword evidence="3" id="KW-0804">Transcription</keyword>
<sequence length="200" mass="21094">MMANVNSYTWSMPTPDRTSLADIVAAGRDLLESDGPARLTMQAVADRVGVRAPSLYKRVRNREELMDLIAEASVRDLGARLRAVAEAEPDARGRLRALAVALREFAHAHPAAFHLVFTPPPGTSGSRPESLAVASAPLIEVAGELAGPERALDAARTVTAWANGFLGMELGGSFRLGGDLDAAFDYGIDALARALTASGD</sequence>
<dbReference type="AlphaFoldDB" id="A0A2M9CLU9"/>
<accession>A0A2M9CLU9</accession>
<keyword evidence="7" id="KW-1185">Reference proteome</keyword>
<dbReference type="InterPro" id="IPR036271">
    <property type="entry name" value="Tet_transcr_reg_TetR-rel_C_sf"/>
</dbReference>
<organism evidence="6 7">
    <name type="scientific">Diaminobutyricimonas aerilata</name>
    <dbReference type="NCBI Taxonomy" id="1162967"/>
    <lineage>
        <taxon>Bacteria</taxon>
        <taxon>Bacillati</taxon>
        <taxon>Actinomycetota</taxon>
        <taxon>Actinomycetes</taxon>
        <taxon>Micrococcales</taxon>
        <taxon>Microbacteriaceae</taxon>
        <taxon>Diaminobutyricimonas</taxon>
    </lineage>
</organism>
<evidence type="ECO:0000313" key="7">
    <source>
        <dbReference type="Proteomes" id="UP000228758"/>
    </source>
</evidence>
<name>A0A2M9CLU9_9MICO</name>
<dbReference type="Pfam" id="PF13305">
    <property type="entry name" value="TetR_C_33"/>
    <property type="match status" value="1"/>
</dbReference>
<evidence type="ECO:0000256" key="1">
    <source>
        <dbReference type="ARBA" id="ARBA00023015"/>
    </source>
</evidence>